<dbReference type="InterPro" id="IPR024079">
    <property type="entry name" value="MetalloPept_cat_dom_sf"/>
</dbReference>
<dbReference type="SUPFAM" id="SSF55486">
    <property type="entry name" value="Metalloproteases ('zincins'), catalytic domain"/>
    <property type="match status" value="1"/>
</dbReference>
<dbReference type="PROSITE" id="PS51885">
    <property type="entry name" value="NEPRILYSIN"/>
    <property type="match status" value="1"/>
</dbReference>
<accession>A0A6B0VAA8</accession>
<protein>
    <submittedName>
        <fullName evidence="1">Uncharacterized protein</fullName>
    </submittedName>
</protein>
<dbReference type="GO" id="GO:0004222">
    <property type="term" value="F:metalloendopeptidase activity"/>
    <property type="evidence" value="ECO:0007669"/>
    <property type="project" value="InterPro"/>
</dbReference>
<evidence type="ECO:0000313" key="1">
    <source>
        <dbReference type="EMBL" id="MXU99370.1"/>
    </source>
</evidence>
<dbReference type="EMBL" id="GIFC01017287">
    <property type="protein sequence ID" value="MXU99370.1"/>
    <property type="molecule type" value="Transcribed_RNA"/>
</dbReference>
<reference evidence="1" key="1">
    <citation type="submission" date="2019-12" db="EMBL/GenBank/DDBJ databases">
        <title>An insight into the sialome of adult female Ixodes ricinus ticks feeding for 6 days.</title>
        <authorList>
            <person name="Perner J."/>
            <person name="Ribeiro J.M.C."/>
        </authorList>
    </citation>
    <scope>NUCLEOTIDE SEQUENCE</scope>
    <source>
        <strain evidence="1">Semi-engorged</strain>
        <tissue evidence="1">Salivary glands</tissue>
    </source>
</reference>
<name>A0A6B0VAA8_IXORI</name>
<dbReference type="InterPro" id="IPR000718">
    <property type="entry name" value="Peptidase_M13"/>
</dbReference>
<organism evidence="1">
    <name type="scientific">Ixodes ricinus</name>
    <name type="common">Common tick</name>
    <name type="synonym">Acarus ricinus</name>
    <dbReference type="NCBI Taxonomy" id="34613"/>
    <lineage>
        <taxon>Eukaryota</taxon>
        <taxon>Metazoa</taxon>
        <taxon>Ecdysozoa</taxon>
        <taxon>Arthropoda</taxon>
        <taxon>Chelicerata</taxon>
        <taxon>Arachnida</taxon>
        <taxon>Acari</taxon>
        <taxon>Parasitiformes</taxon>
        <taxon>Ixodida</taxon>
        <taxon>Ixodoidea</taxon>
        <taxon>Ixodidae</taxon>
        <taxon>Ixodinae</taxon>
        <taxon>Ixodes</taxon>
    </lineage>
</organism>
<dbReference type="Gene3D" id="3.40.390.10">
    <property type="entry name" value="Collagenase (Catalytic Domain)"/>
    <property type="match status" value="1"/>
</dbReference>
<dbReference type="GO" id="GO:0006508">
    <property type="term" value="P:proteolysis"/>
    <property type="evidence" value="ECO:0007669"/>
    <property type="project" value="InterPro"/>
</dbReference>
<sequence length="433" mass="49348">MLRFSPGPFRCTIVLSRNALYSVLPAVGRRPPILSQHYRLPQRPPSRAYSRPPQLHRHPASMKSALDTLLHIYGVPILKDSKIIAPKKAALCLVHIDRLLPMGLAVLMKKDLEAKFKKPDGVISDAKSSVLIYGMEQAKAITDELIKAHALASMSTEDSRTGLYKRLSKMEYTIFYTNKSEDLDDTVLKDIVDYGIAGAGVTTHEIVMQKTRMNYWNQYWSVFPGTGNKELLMFRDPKATTAIQSMYDLYMNRLYVSLGAFIAPMHKNSRHNMMLSARYAYYIIKGILNTFTLHGSMVGPYEEHSDPWMGYIFSSRLEAYGTCVASERKSNGTLNAVHDPVDAAAVIPAFRYYRKLLLERAYPRPEYRIDLMPRYNLIQLFFYVWAQPLCGRPSKKGLINSVTRNTYYFNAGFECAGKKATPCDIWNTTRRAY</sequence>
<dbReference type="AlphaFoldDB" id="A0A6B0VAA8"/>
<proteinExistence type="predicted"/>